<gene>
    <name evidence="1" type="ORF">H8693_05805</name>
</gene>
<proteinExistence type="predicted"/>
<dbReference type="RefSeq" id="WP_249280206.1">
    <property type="nucleotide sequence ID" value="NZ_JACRSS010000002.1"/>
</dbReference>
<reference evidence="1" key="1">
    <citation type="submission" date="2020-08" db="EMBL/GenBank/DDBJ databases">
        <title>Genome public.</title>
        <authorList>
            <person name="Liu C."/>
            <person name="Sun Q."/>
        </authorList>
    </citation>
    <scope>NUCLEOTIDE SEQUENCE</scope>
    <source>
        <strain evidence="1">NSJ-63</strain>
    </source>
</reference>
<protein>
    <submittedName>
        <fullName evidence="1">Uncharacterized protein</fullName>
    </submittedName>
</protein>
<organism evidence="1 2">
    <name type="scientific">Guopingia tenuis</name>
    <dbReference type="NCBI Taxonomy" id="2763656"/>
    <lineage>
        <taxon>Bacteria</taxon>
        <taxon>Bacillati</taxon>
        <taxon>Bacillota</taxon>
        <taxon>Clostridia</taxon>
        <taxon>Christensenellales</taxon>
        <taxon>Christensenellaceae</taxon>
        <taxon>Guopingia</taxon>
    </lineage>
</organism>
<dbReference type="EMBL" id="JACRSS010000002">
    <property type="protein sequence ID" value="MBC8538445.1"/>
    <property type="molecule type" value="Genomic_DNA"/>
</dbReference>
<evidence type="ECO:0000313" key="2">
    <source>
        <dbReference type="Proteomes" id="UP000617951"/>
    </source>
</evidence>
<keyword evidence="2" id="KW-1185">Reference proteome</keyword>
<evidence type="ECO:0000313" key="1">
    <source>
        <dbReference type="EMBL" id="MBC8538445.1"/>
    </source>
</evidence>
<dbReference type="Proteomes" id="UP000617951">
    <property type="component" value="Unassembled WGS sequence"/>
</dbReference>
<name>A0A926HWW4_9FIRM</name>
<dbReference type="AlphaFoldDB" id="A0A926HWW4"/>
<sequence length="50" mass="5612">MRTELQAAELDAAQEIQTTITHGKYPESLYEILRSGDVGMRFSGRRTGQV</sequence>
<accession>A0A926HWW4</accession>
<comment type="caution">
    <text evidence="1">The sequence shown here is derived from an EMBL/GenBank/DDBJ whole genome shotgun (WGS) entry which is preliminary data.</text>
</comment>